<comment type="similarity">
    <text evidence="2 10 11">Belongs to the TonB-dependent receptor family.</text>
</comment>
<dbReference type="AlphaFoldDB" id="A0A562Q268"/>
<proteinExistence type="inferred from homology"/>
<keyword evidence="9 10" id="KW-0998">Cell outer membrane</keyword>
<dbReference type="Pfam" id="PF00593">
    <property type="entry name" value="TonB_dep_Rec_b-barrel"/>
    <property type="match status" value="1"/>
</dbReference>
<dbReference type="PROSITE" id="PS52016">
    <property type="entry name" value="TONB_DEPENDENT_REC_3"/>
    <property type="match status" value="1"/>
</dbReference>
<dbReference type="InterPro" id="IPR036942">
    <property type="entry name" value="Beta-barrel_TonB_sf"/>
</dbReference>
<evidence type="ECO:0000256" key="3">
    <source>
        <dbReference type="ARBA" id="ARBA00022448"/>
    </source>
</evidence>
<reference evidence="14 17" key="3">
    <citation type="submission" date="2019-12" db="EMBL/GenBank/DDBJ databases">
        <title>Draft Genome Sequences of Six Type Strains of the Genus Massilia.</title>
        <authorList>
            <person name="Miess H."/>
            <person name="Frediansyah A."/>
            <person name="Goeker M."/>
            <person name="Gross H."/>
        </authorList>
    </citation>
    <scope>NUCLEOTIDE SEQUENCE [LARGE SCALE GENOMIC DNA]</scope>
    <source>
        <strain evidence="14 17">DSM 26639</strain>
    </source>
</reference>
<reference evidence="15" key="2">
    <citation type="submission" date="2019-07" db="EMBL/GenBank/DDBJ databases">
        <authorList>
            <person name="Whitman W."/>
            <person name="Huntemann M."/>
            <person name="Clum A."/>
            <person name="Pillay M."/>
            <person name="Palaniappan K."/>
            <person name="Varghese N."/>
            <person name="Mikhailova N."/>
            <person name="Stamatis D."/>
            <person name="Reddy T."/>
            <person name="Daum C."/>
            <person name="Shapiro N."/>
            <person name="Ivanova N."/>
            <person name="Kyrpides N."/>
            <person name="Woyke T."/>
        </authorList>
    </citation>
    <scope>NUCLEOTIDE SEQUENCE</scope>
    <source>
        <strain evidence="15">CGMCC 1.10685</strain>
    </source>
</reference>
<dbReference type="OrthoDB" id="8732650at2"/>
<dbReference type="GO" id="GO:0038023">
    <property type="term" value="F:signaling receptor activity"/>
    <property type="evidence" value="ECO:0007669"/>
    <property type="project" value="InterPro"/>
</dbReference>
<keyword evidence="4 10" id="KW-1134">Transmembrane beta strand</keyword>
<keyword evidence="7 10" id="KW-0472">Membrane</keyword>
<feature type="domain" description="TonB-dependent receptor-like beta-barrel" evidence="12">
    <location>
        <begin position="213"/>
        <end position="605"/>
    </location>
</feature>
<name>A0A562Q268_9BURK</name>
<dbReference type="InterPro" id="IPR037066">
    <property type="entry name" value="Plug_dom_sf"/>
</dbReference>
<evidence type="ECO:0000256" key="2">
    <source>
        <dbReference type="ARBA" id="ARBA00009810"/>
    </source>
</evidence>
<dbReference type="Proteomes" id="UP000437862">
    <property type="component" value="Chromosome"/>
</dbReference>
<keyword evidence="8 15" id="KW-0675">Receptor</keyword>
<dbReference type="EMBL" id="CP046904">
    <property type="protein sequence ID" value="QGZ38065.1"/>
    <property type="molecule type" value="Genomic_DNA"/>
</dbReference>
<dbReference type="SUPFAM" id="SSF56935">
    <property type="entry name" value="Porins"/>
    <property type="match status" value="1"/>
</dbReference>
<evidence type="ECO:0000313" key="14">
    <source>
        <dbReference type="EMBL" id="QGZ38065.1"/>
    </source>
</evidence>
<organism evidence="15 16">
    <name type="scientific">Pseudoduganella flava</name>
    <dbReference type="NCBI Taxonomy" id="871742"/>
    <lineage>
        <taxon>Bacteria</taxon>
        <taxon>Pseudomonadati</taxon>
        <taxon>Pseudomonadota</taxon>
        <taxon>Betaproteobacteria</taxon>
        <taxon>Burkholderiales</taxon>
        <taxon>Oxalobacteraceae</taxon>
        <taxon>Telluria group</taxon>
        <taxon>Pseudoduganella</taxon>
    </lineage>
</organism>
<evidence type="ECO:0000256" key="1">
    <source>
        <dbReference type="ARBA" id="ARBA00004571"/>
    </source>
</evidence>
<evidence type="ECO:0000256" key="11">
    <source>
        <dbReference type="RuleBase" id="RU003357"/>
    </source>
</evidence>
<keyword evidence="5 10" id="KW-0812">Transmembrane</keyword>
<evidence type="ECO:0000256" key="4">
    <source>
        <dbReference type="ARBA" id="ARBA00022452"/>
    </source>
</evidence>
<comment type="subcellular location">
    <subcellularLocation>
        <location evidence="1 10">Cell outer membrane</location>
        <topology evidence="1 10">Multi-pass membrane protein</topology>
    </subcellularLocation>
</comment>
<evidence type="ECO:0000313" key="15">
    <source>
        <dbReference type="EMBL" id="TWI50426.1"/>
    </source>
</evidence>
<keyword evidence="17" id="KW-1185">Reference proteome</keyword>
<dbReference type="InterPro" id="IPR010105">
    <property type="entry name" value="TonB_sidphr_rcpt"/>
</dbReference>
<sequence length="637" mass="67512">MDLPFSVTGYTSRRMQDQQAVTLAEVLGADPSARFTGQIGGVTDSFFLRGFPINEGNLSEVALDGVYGVSPNYHLFTEYLERVEVLKGPAALLYGMAPNSSVGGVINAVPKRSLAADLTRMTFDYAPDSQFGTALDVSRRSGAFGLRFNGLHRQGDTPLDKQDARADVAALSLDWRGERLRATLDVIEQYQKVNAPTRPFLVAANLPVPAAPDGGRNVTQDWGWWRSNDVSALGHVEYDIAANATVFGDLGATKSDISRLSEQTPTILNARGDTSATPMHWKFQINRADADTGVRAAVRIGATVHALVATVNGYHDRIANASNAGTPVLSNIYQPVAMPAQAIAAPQRVPKLSESTLSGLALADMATLPGGRVLVTVGVRRQRVASENFNGATGARTSRYDETAVTPLAGIVFKATPATSVYANYIEGLAKGDIAPNTSSNAGQVFAPYKTKQYEAGVKAVRGDLLATAAVFQITKPSGQMYGTVYSADSEQRNRGLELALSGTAVAGVRLLGGVTLLDAELTRTNSTTTLNKRPPGVAKAQANVGGEWDVGAVTLTGAVTYTGKQYVNQANTQSVPAWTKVDVGARLRTVIAGRPTTVRAGLMNAFDKRYWGGVASYGTISQAAPRTLQLSAAIDL</sequence>
<evidence type="ECO:0000313" key="17">
    <source>
        <dbReference type="Proteomes" id="UP000437862"/>
    </source>
</evidence>
<dbReference type="GO" id="GO:0009279">
    <property type="term" value="C:cell outer membrane"/>
    <property type="evidence" value="ECO:0007669"/>
    <property type="project" value="UniProtKB-SubCell"/>
</dbReference>
<feature type="domain" description="TonB-dependent receptor plug" evidence="13">
    <location>
        <begin position="1"/>
        <end position="96"/>
    </location>
</feature>
<keyword evidence="6 11" id="KW-0798">TonB box</keyword>
<evidence type="ECO:0000256" key="6">
    <source>
        <dbReference type="ARBA" id="ARBA00023077"/>
    </source>
</evidence>
<dbReference type="Proteomes" id="UP000315112">
    <property type="component" value="Unassembled WGS sequence"/>
</dbReference>
<reference evidence="15 16" key="1">
    <citation type="journal article" date="2015" name="Stand. Genomic Sci.">
        <title>Genomic Encyclopedia of Bacterial and Archaeal Type Strains, Phase III: the genomes of soil and plant-associated and newly described type strains.</title>
        <authorList>
            <person name="Whitman W.B."/>
            <person name="Woyke T."/>
            <person name="Klenk H.P."/>
            <person name="Zhou Y."/>
            <person name="Lilburn T.G."/>
            <person name="Beck B.J."/>
            <person name="De Vos P."/>
            <person name="Vandamme P."/>
            <person name="Eisen J.A."/>
            <person name="Garrity G."/>
            <person name="Hugenholtz P."/>
            <person name="Kyrpides N.C."/>
        </authorList>
    </citation>
    <scope>NUCLEOTIDE SEQUENCE [LARGE SCALE GENOMIC DNA]</scope>
    <source>
        <strain evidence="15 16">CGMCC 1.10685</strain>
    </source>
</reference>
<evidence type="ECO:0000259" key="13">
    <source>
        <dbReference type="Pfam" id="PF07715"/>
    </source>
</evidence>
<dbReference type="GO" id="GO:0015344">
    <property type="term" value="F:siderophore uptake transmembrane transporter activity"/>
    <property type="evidence" value="ECO:0007669"/>
    <property type="project" value="TreeGrafter"/>
</dbReference>
<evidence type="ECO:0000256" key="9">
    <source>
        <dbReference type="ARBA" id="ARBA00023237"/>
    </source>
</evidence>
<dbReference type="CDD" id="cd01347">
    <property type="entry name" value="ligand_gated_channel"/>
    <property type="match status" value="1"/>
</dbReference>
<dbReference type="GO" id="GO:0015891">
    <property type="term" value="P:siderophore transport"/>
    <property type="evidence" value="ECO:0007669"/>
    <property type="project" value="InterPro"/>
</dbReference>
<dbReference type="InterPro" id="IPR012910">
    <property type="entry name" value="Plug_dom"/>
</dbReference>
<evidence type="ECO:0000313" key="16">
    <source>
        <dbReference type="Proteomes" id="UP000315112"/>
    </source>
</evidence>
<dbReference type="RefSeq" id="WP_145874025.1">
    <property type="nucleotide sequence ID" value="NZ_CP046904.1"/>
</dbReference>
<evidence type="ECO:0000256" key="8">
    <source>
        <dbReference type="ARBA" id="ARBA00023170"/>
    </source>
</evidence>
<evidence type="ECO:0000259" key="12">
    <source>
        <dbReference type="Pfam" id="PF00593"/>
    </source>
</evidence>
<accession>A0A562Q268</accession>
<evidence type="ECO:0000256" key="5">
    <source>
        <dbReference type="ARBA" id="ARBA00022692"/>
    </source>
</evidence>
<dbReference type="Pfam" id="PF07715">
    <property type="entry name" value="Plug"/>
    <property type="match status" value="1"/>
</dbReference>
<dbReference type="Gene3D" id="2.170.130.10">
    <property type="entry name" value="TonB-dependent receptor, plug domain"/>
    <property type="match status" value="1"/>
</dbReference>
<gene>
    <name evidence="14" type="ORF">GO485_02710</name>
    <name evidence="15" type="ORF">IP92_01655</name>
</gene>
<keyword evidence="3 10" id="KW-0813">Transport</keyword>
<dbReference type="EMBL" id="VLKW01000002">
    <property type="protein sequence ID" value="TWI50426.1"/>
    <property type="molecule type" value="Genomic_DNA"/>
</dbReference>
<dbReference type="InterPro" id="IPR000531">
    <property type="entry name" value="Beta-barrel_TonB"/>
</dbReference>
<dbReference type="PANTHER" id="PTHR32552:SF82">
    <property type="entry name" value="FCUA PROTEIN"/>
    <property type="match status" value="1"/>
</dbReference>
<evidence type="ECO:0000256" key="7">
    <source>
        <dbReference type="ARBA" id="ARBA00023136"/>
    </source>
</evidence>
<dbReference type="PANTHER" id="PTHR32552">
    <property type="entry name" value="FERRICHROME IRON RECEPTOR-RELATED"/>
    <property type="match status" value="1"/>
</dbReference>
<dbReference type="Gene3D" id="2.40.170.20">
    <property type="entry name" value="TonB-dependent receptor, beta-barrel domain"/>
    <property type="match status" value="1"/>
</dbReference>
<evidence type="ECO:0000256" key="10">
    <source>
        <dbReference type="PROSITE-ProRule" id="PRU01360"/>
    </source>
</evidence>
<protein>
    <submittedName>
        <fullName evidence="15">Iron complex outermembrane receptor protein</fullName>
    </submittedName>
    <submittedName>
        <fullName evidence="14">TonB-dependent siderophore receptor</fullName>
    </submittedName>
</protein>
<dbReference type="InterPro" id="IPR039426">
    <property type="entry name" value="TonB-dep_rcpt-like"/>
</dbReference>
<dbReference type="NCBIfam" id="TIGR01783">
    <property type="entry name" value="TonB-siderophor"/>
    <property type="match status" value="1"/>
</dbReference>